<protein>
    <submittedName>
        <fullName evidence="2">Uncharacterized protein</fullName>
    </submittedName>
</protein>
<proteinExistence type="predicted"/>
<evidence type="ECO:0000313" key="2">
    <source>
        <dbReference type="EMBL" id="QSH98400.1"/>
    </source>
</evidence>
<feature type="transmembrane region" description="Helical" evidence="1">
    <location>
        <begin position="42"/>
        <end position="62"/>
    </location>
</feature>
<sequence>MMAAVVHNEKELGEALKNDAIEIEIADENLTGHVIRIKITGAIAWVVAIGAIAVAVIAILAAPVTGGTSAVASAVAAPAAAAVLGVGTTTSAIGIAVAAGGVSALNKLREYKIEKRNGTTYLVKQ</sequence>
<evidence type="ECO:0000313" key="3">
    <source>
        <dbReference type="Proteomes" id="UP000663454"/>
    </source>
</evidence>
<accession>A0ABX7M1B0</accession>
<organism evidence="2 3">
    <name type="scientific">Treponema medium</name>
    <dbReference type="NCBI Taxonomy" id="58231"/>
    <lineage>
        <taxon>Bacteria</taxon>
        <taxon>Pseudomonadati</taxon>
        <taxon>Spirochaetota</taxon>
        <taxon>Spirochaetia</taxon>
        <taxon>Spirochaetales</taxon>
        <taxon>Treponemataceae</taxon>
        <taxon>Treponema</taxon>
    </lineage>
</organism>
<keyword evidence="1" id="KW-0812">Transmembrane</keyword>
<feature type="transmembrane region" description="Helical" evidence="1">
    <location>
        <begin position="82"/>
        <end position="106"/>
    </location>
</feature>
<keyword evidence="3" id="KW-1185">Reference proteome</keyword>
<keyword evidence="1" id="KW-1133">Transmembrane helix</keyword>
<keyword evidence="1" id="KW-0472">Membrane</keyword>
<gene>
    <name evidence="2" type="ORF">DWB79_11730</name>
</gene>
<name>A0ABX7M1B0_TREMD</name>
<dbReference type="EMBL" id="CP031393">
    <property type="protein sequence ID" value="QSH98400.1"/>
    <property type="molecule type" value="Genomic_DNA"/>
</dbReference>
<reference evidence="2 3" key="1">
    <citation type="submission" date="2018-08" db="EMBL/GenBank/DDBJ databases">
        <authorList>
            <person name="Clegg S.R."/>
            <person name="Carter S.D."/>
            <person name="Radford A.D."/>
            <person name="Darby A."/>
            <person name="Hall N."/>
            <person name="Birtles R."/>
            <person name="Evans N.J."/>
        </authorList>
    </citation>
    <scope>NUCLEOTIDE SEQUENCE [LARGE SCALE GENOMIC DNA]</scope>
    <source>
        <strain evidence="2 3">ATCC 700293</strain>
    </source>
</reference>
<dbReference type="Proteomes" id="UP000663454">
    <property type="component" value="Chromosome"/>
</dbReference>
<evidence type="ECO:0000256" key="1">
    <source>
        <dbReference type="SAM" id="Phobius"/>
    </source>
</evidence>